<dbReference type="EMBL" id="CAFBPM010000003">
    <property type="protein sequence ID" value="CAB5013213.1"/>
    <property type="molecule type" value="Genomic_DNA"/>
</dbReference>
<evidence type="ECO:0000313" key="4">
    <source>
        <dbReference type="EMBL" id="CAB5013213.1"/>
    </source>
</evidence>
<accession>A0A6J7DCP6</accession>
<dbReference type="GO" id="GO:0016887">
    <property type="term" value="F:ATP hydrolysis activity"/>
    <property type="evidence" value="ECO:0007669"/>
    <property type="project" value="InterPro"/>
</dbReference>
<feature type="domain" description="ArsA/GET3 Anion-transporting ATPase-like" evidence="1">
    <location>
        <begin position="11"/>
        <end position="160"/>
    </location>
</feature>
<evidence type="ECO:0000313" key="2">
    <source>
        <dbReference type="EMBL" id="CAB4834298.1"/>
    </source>
</evidence>
<protein>
    <submittedName>
        <fullName evidence="3">Unannotated protein</fullName>
    </submittedName>
</protein>
<dbReference type="EMBL" id="CAFABE010000117">
    <property type="protein sequence ID" value="CAB4834298.1"/>
    <property type="molecule type" value="Genomic_DNA"/>
</dbReference>
<sequence>MGVTPLTDRALLFVTGKGGVGKTTIAAGLARLLANQGKKVLACEIDAKGDLAAAFEVSDVGFQPVQAAGVWLMNMDTEASLREYLRINLKIPIVGRISPVAKAFDFVATAAPGVKEILTIGKLCYEVREQHYDTIVVDSSASGHIVGLLAAPQAIQSLVKVGLIRSQTDWMSEILSDPAQSGLVVVTTPEEMPVSETLDLAKRVADETTVDLASVIVNRVLPERFTPTDEELFLQLSSEKNIAVMNKIVDGDIQEVLGAAQLATTLRRNGTQHLETLRHGLSSSTPILLVPYLFSRTDGLRTTSQVAEHLAEELE</sequence>
<dbReference type="Pfam" id="PF02374">
    <property type="entry name" value="ArsA_ATPase"/>
    <property type="match status" value="2"/>
</dbReference>
<dbReference type="AlphaFoldDB" id="A0A6J7DCP6"/>
<organism evidence="3">
    <name type="scientific">freshwater metagenome</name>
    <dbReference type="NCBI Taxonomy" id="449393"/>
    <lineage>
        <taxon>unclassified sequences</taxon>
        <taxon>metagenomes</taxon>
        <taxon>ecological metagenomes</taxon>
    </lineage>
</organism>
<dbReference type="SUPFAM" id="SSF52540">
    <property type="entry name" value="P-loop containing nucleoside triphosphate hydrolases"/>
    <property type="match status" value="1"/>
</dbReference>
<dbReference type="Gene3D" id="3.40.50.300">
    <property type="entry name" value="P-loop containing nucleotide triphosphate hydrolases"/>
    <property type="match status" value="1"/>
</dbReference>
<dbReference type="InterPro" id="IPR016300">
    <property type="entry name" value="ATPase_ArsA/GET3"/>
</dbReference>
<evidence type="ECO:0000259" key="1">
    <source>
        <dbReference type="Pfam" id="PF02374"/>
    </source>
</evidence>
<dbReference type="CDD" id="cd02035">
    <property type="entry name" value="ArsA"/>
    <property type="match status" value="1"/>
</dbReference>
<dbReference type="EMBL" id="CAFBLT010000001">
    <property type="protein sequence ID" value="CAB4868111.1"/>
    <property type="molecule type" value="Genomic_DNA"/>
</dbReference>
<proteinExistence type="predicted"/>
<reference evidence="3" key="1">
    <citation type="submission" date="2020-05" db="EMBL/GenBank/DDBJ databases">
        <authorList>
            <person name="Chiriac C."/>
            <person name="Salcher M."/>
            <person name="Ghai R."/>
            <person name="Kavagutti S V."/>
        </authorList>
    </citation>
    <scope>NUCLEOTIDE SEQUENCE</scope>
</reference>
<dbReference type="PANTHER" id="PTHR10803">
    <property type="entry name" value="ARSENICAL PUMP-DRIVING ATPASE ARSENITE-TRANSLOCATING ATPASE"/>
    <property type="match status" value="1"/>
</dbReference>
<dbReference type="GO" id="GO:0005524">
    <property type="term" value="F:ATP binding"/>
    <property type="evidence" value="ECO:0007669"/>
    <property type="project" value="InterPro"/>
</dbReference>
<evidence type="ECO:0000313" key="3">
    <source>
        <dbReference type="EMBL" id="CAB4868111.1"/>
    </source>
</evidence>
<feature type="domain" description="ArsA/GET3 Anion-transporting ATPase-like" evidence="1">
    <location>
        <begin position="169"/>
        <end position="226"/>
    </location>
</feature>
<name>A0A6J7DCP6_9ZZZZ</name>
<gene>
    <name evidence="2" type="ORF">UFOPK3164_01623</name>
    <name evidence="3" type="ORF">UFOPK3427_00618</name>
    <name evidence="4" type="ORF">UFOPK4112_00439</name>
</gene>
<dbReference type="PANTHER" id="PTHR10803:SF31">
    <property type="entry name" value="ATPASE RV3679-RELATED"/>
    <property type="match status" value="1"/>
</dbReference>
<dbReference type="InterPro" id="IPR025723">
    <property type="entry name" value="ArsA/GET3_ATPase-like"/>
</dbReference>
<dbReference type="InterPro" id="IPR027417">
    <property type="entry name" value="P-loop_NTPase"/>
</dbReference>